<keyword evidence="4" id="KW-1185">Reference proteome</keyword>
<evidence type="ECO:0000259" key="2">
    <source>
        <dbReference type="Pfam" id="PF19291"/>
    </source>
</evidence>
<evidence type="ECO:0000313" key="4">
    <source>
        <dbReference type="Proteomes" id="UP000237925"/>
    </source>
</evidence>
<dbReference type="InterPro" id="IPR045582">
    <property type="entry name" value="Trehalase-like_N"/>
</dbReference>
<dbReference type="GO" id="GO:0005975">
    <property type="term" value="P:carbohydrate metabolic process"/>
    <property type="evidence" value="ECO:0007669"/>
    <property type="project" value="InterPro"/>
</dbReference>
<dbReference type="Pfam" id="PF00723">
    <property type="entry name" value="Glyco_hydro_15"/>
    <property type="match status" value="1"/>
</dbReference>
<proteinExistence type="predicted"/>
<dbReference type="Gene3D" id="1.50.10.10">
    <property type="match status" value="1"/>
</dbReference>
<dbReference type="OrthoDB" id="3902805at2"/>
<dbReference type="KEGG" id="mela:C6568_17090"/>
<sequence length="599" mass="65409">MPVPPYVPLRDYAPIGDGRTVALLRGDATVDWLPIARHDSEPVFARLLDAEGGGFIALRPTEPFKTRRAYVPGTNVLQTTFCTARGSARLTDALVTGFAGRLSWVELVRRVEGLEGEVPFAWQVEPGTRLATASPWTEDSLHGSLLSSDGVVISVRGCAHGSERRGPRDVRGRFTARAGSRHVLVVAGAEDGPVHVPVPELSDEGLDRTIQAWQRWSCDFRYDGPWAPAVQRSALMLKLLMHEPTGAIAAAATTSLPENLEGGKNWDYRFGWIRDAAFTVEALIRFGLREEPHAAVAWLLRAIKRHGPRLHIFYALDGSLPGGVHERSVPGWRGVGPVVAGNRANDQMQFGIFGDLMKLMRVYVQAGNLLDADSAQLLRTLADEALGLWRQEDSGIWELPEARHYTSSKMGCWQALTEAARLHELGAIDGPAAQWRAEAEVIRAWVHQHCWSQQLGSYTAWAGSDSLDASVLLHAASGFDCGPRMAGTIRALQRGLARGPLMYRYSGMEREEGCFVACSFWLAAALALTGQVEEATALMEQMLAQANDVGVYAEMIDPQDDSFLGNLPQGLSHLALINAALTIAQCRKGKRESRPDTGS</sequence>
<evidence type="ECO:0000313" key="3">
    <source>
        <dbReference type="EMBL" id="AVO50747.1"/>
    </source>
</evidence>
<feature type="domain" description="GH15-like" evidence="1">
    <location>
        <begin position="229"/>
        <end position="580"/>
    </location>
</feature>
<dbReference type="PANTHER" id="PTHR31616:SF0">
    <property type="entry name" value="GLUCAN 1,4-ALPHA-GLUCOSIDASE"/>
    <property type="match status" value="1"/>
</dbReference>
<reference evidence="3 4" key="1">
    <citation type="submission" date="2018-03" db="EMBL/GenBank/DDBJ databases">
        <title>Genome sequencing of Melaminivora sp.</title>
        <authorList>
            <person name="Kim S.-J."/>
            <person name="Heo J."/>
            <person name="Ahn J.-H."/>
            <person name="Kwon S.-W."/>
        </authorList>
    </citation>
    <scope>NUCLEOTIDE SEQUENCE [LARGE SCALE GENOMIC DNA]</scope>
    <source>
        <strain evidence="3 4">SC2-9</strain>
    </source>
</reference>
<dbReference type="AlphaFoldDB" id="A0A2R3QGD6"/>
<protein>
    <submittedName>
        <fullName evidence="3">Glycoside hydrolase family 15 protein</fullName>
    </submittedName>
</protein>
<dbReference type="PANTHER" id="PTHR31616">
    <property type="entry name" value="TREHALASE"/>
    <property type="match status" value="1"/>
</dbReference>
<gene>
    <name evidence="3" type="ORF">C6568_17090</name>
</gene>
<dbReference type="InterPro" id="IPR012341">
    <property type="entry name" value="6hp_glycosidase-like_sf"/>
</dbReference>
<dbReference type="Proteomes" id="UP000237925">
    <property type="component" value="Chromosome"/>
</dbReference>
<dbReference type="SUPFAM" id="SSF48208">
    <property type="entry name" value="Six-hairpin glycosidases"/>
    <property type="match status" value="1"/>
</dbReference>
<organism evidence="3 4">
    <name type="scientific">Melaminivora suipulveris</name>
    <dbReference type="NCBI Taxonomy" id="2109913"/>
    <lineage>
        <taxon>Bacteria</taxon>
        <taxon>Pseudomonadati</taxon>
        <taxon>Pseudomonadota</taxon>
        <taxon>Betaproteobacteria</taxon>
        <taxon>Burkholderiales</taxon>
        <taxon>Comamonadaceae</taxon>
        <taxon>Melaminivora</taxon>
    </lineage>
</organism>
<name>A0A2R3QGD6_9BURK</name>
<accession>A0A2R3QGD6</accession>
<keyword evidence="3" id="KW-0378">Hydrolase</keyword>
<dbReference type="GO" id="GO:0004553">
    <property type="term" value="F:hydrolase activity, hydrolyzing O-glycosyl compounds"/>
    <property type="evidence" value="ECO:0007669"/>
    <property type="project" value="TreeGrafter"/>
</dbReference>
<dbReference type="EMBL" id="CP027667">
    <property type="protein sequence ID" value="AVO50747.1"/>
    <property type="molecule type" value="Genomic_DNA"/>
</dbReference>
<dbReference type="Pfam" id="PF19291">
    <property type="entry name" value="TREH_N"/>
    <property type="match status" value="1"/>
</dbReference>
<feature type="domain" description="Trehalase-like N-terminal" evidence="2">
    <location>
        <begin position="14"/>
        <end position="84"/>
    </location>
</feature>
<dbReference type="InterPro" id="IPR008928">
    <property type="entry name" value="6-hairpin_glycosidase_sf"/>
</dbReference>
<dbReference type="InterPro" id="IPR011613">
    <property type="entry name" value="GH15-like"/>
</dbReference>
<evidence type="ECO:0000259" key="1">
    <source>
        <dbReference type="Pfam" id="PF00723"/>
    </source>
</evidence>